<dbReference type="AlphaFoldDB" id="A0A395T3W2"/>
<keyword evidence="3" id="KW-1185">Reference proteome</keyword>
<organism evidence="2 3">
    <name type="scientific">Fusarium longipes</name>
    <dbReference type="NCBI Taxonomy" id="694270"/>
    <lineage>
        <taxon>Eukaryota</taxon>
        <taxon>Fungi</taxon>
        <taxon>Dikarya</taxon>
        <taxon>Ascomycota</taxon>
        <taxon>Pezizomycotina</taxon>
        <taxon>Sordariomycetes</taxon>
        <taxon>Hypocreomycetidae</taxon>
        <taxon>Hypocreales</taxon>
        <taxon>Nectriaceae</taxon>
        <taxon>Fusarium</taxon>
    </lineage>
</organism>
<dbReference type="OrthoDB" id="295274at2759"/>
<dbReference type="STRING" id="694270.A0A395T3W2"/>
<feature type="compositionally biased region" description="Basic residues" evidence="1">
    <location>
        <begin position="186"/>
        <end position="195"/>
    </location>
</feature>
<sequence length="195" mass="21830">MDQSSVAMMDQMYDLPGIGRPNCEPHPLWDQWYFAGESSFHGSFPMPGNDYQEFAEIEGFMPDLIHDPQSTAGSSSFFTQDSLVDHPAPDSTIHRGSSSTADYSLHPSPTQPQPKKRKSRHTQSISADPSSSRRGSIKKQQTEQASADEITISNQDYEIVDETSSSPSEHNAKTRKLRERNSRAANKVRSKKREV</sequence>
<feature type="region of interest" description="Disordered" evidence="1">
    <location>
        <begin position="62"/>
        <end position="195"/>
    </location>
</feature>
<reference evidence="2 3" key="1">
    <citation type="journal article" date="2018" name="PLoS Pathog.">
        <title>Evolution of structural diversity of trichothecenes, a family of toxins produced by plant pathogenic and entomopathogenic fungi.</title>
        <authorList>
            <person name="Proctor R.H."/>
            <person name="McCormick S.P."/>
            <person name="Kim H.S."/>
            <person name="Cardoza R.E."/>
            <person name="Stanley A.M."/>
            <person name="Lindo L."/>
            <person name="Kelly A."/>
            <person name="Brown D.W."/>
            <person name="Lee T."/>
            <person name="Vaughan M.M."/>
            <person name="Alexander N.J."/>
            <person name="Busman M."/>
            <person name="Gutierrez S."/>
        </authorList>
    </citation>
    <scope>NUCLEOTIDE SEQUENCE [LARGE SCALE GENOMIC DNA]</scope>
    <source>
        <strain evidence="2 3">NRRL 20695</strain>
    </source>
</reference>
<comment type="caution">
    <text evidence="2">The sequence shown here is derived from an EMBL/GenBank/DDBJ whole genome shotgun (WGS) entry which is preliminary data.</text>
</comment>
<name>A0A395T3W2_9HYPO</name>
<feature type="compositionally biased region" description="Polar residues" evidence="1">
    <location>
        <begin position="68"/>
        <end position="82"/>
    </location>
</feature>
<proteinExistence type="predicted"/>
<evidence type="ECO:0000313" key="2">
    <source>
        <dbReference type="EMBL" id="RGP79413.1"/>
    </source>
</evidence>
<gene>
    <name evidence="2" type="ORF">FLONG3_2468</name>
</gene>
<dbReference type="Proteomes" id="UP000266234">
    <property type="component" value="Unassembled WGS sequence"/>
</dbReference>
<feature type="compositionally biased region" description="Polar residues" evidence="1">
    <location>
        <begin position="122"/>
        <end position="169"/>
    </location>
</feature>
<evidence type="ECO:0000313" key="3">
    <source>
        <dbReference type="Proteomes" id="UP000266234"/>
    </source>
</evidence>
<evidence type="ECO:0000256" key="1">
    <source>
        <dbReference type="SAM" id="MobiDB-lite"/>
    </source>
</evidence>
<dbReference type="EMBL" id="PXOG01000047">
    <property type="protein sequence ID" value="RGP79413.1"/>
    <property type="molecule type" value="Genomic_DNA"/>
</dbReference>
<accession>A0A395T3W2</accession>
<evidence type="ECO:0008006" key="4">
    <source>
        <dbReference type="Google" id="ProtNLM"/>
    </source>
</evidence>
<protein>
    <recommendedName>
        <fullName evidence="4">BZIP domain-containing protein</fullName>
    </recommendedName>
</protein>